<dbReference type="CDD" id="cd06261">
    <property type="entry name" value="TM_PBP2"/>
    <property type="match status" value="1"/>
</dbReference>
<keyword evidence="8 12" id="KW-1133">Transmembrane helix</keyword>
<dbReference type="PATRIC" id="fig|1526658.3.peg.669"/>
<dbReference type="Pfam" id="PF00528">
    <property type="entry name" value="BPD_transp_1"/>
    <property type="match status" value="1"/>
</dbReference>
<feature type="transmembrane region" description="Helical" evidence="12">
    <location>
        <begin position="127"/>
        <end position="144"/>
    </location>
</feature>
<dbReference type="SUPFAM" id="SSF161098">
    <property type="entry name" value="MetI-like"/>
    <property type="match status" value="1"/>
</dbReference>
<evidence type="ECO:0000256" key="12">
    <source>
        <dbReference type="RuleBase" id="RU363032"/>
    </source>
</evidence>
<sequence length="277" mass="29235">MLGTSAAASFILLILLVFAWHLGTMGGSQTGPAVDSEYAKLIGQAAGSQPASAIPSPTAVIGRGVELVRDAFDSQGPNGIGIGWHLLHSLGRVLLGYVLAVLVAVPLGFAIGLSPRLYGALNPFIQVLRPISPLAWMPLALYTLKDSAASAIFIIFISSIWPILINTAAGALGVRRDWLNVAKVLGLSPITKLTRIVFPAAVPMIMTGMRISIGVAWFVIVAAEMVVGQNGIGFFIWNEWNNLQIASMIVAVALIGIVGLSLDQALAWAGQRLSFQE</sequence>
<comment type="subcellular location">
    <subcellularLocation>
        <location evidence="1">Cell inner membrane</location>
    </subcellularLocation>
    <subcellularLocation>
        <location evidence="2 12">Cell membrane</location>
        <topology evidence="2 12">Multi-pass membrane protein</topology>
    </subcellularLocation>
</comment>
<keyword evidence="15" id="KW-1185">Reference proteome</keyword>
<evidence type="ECO:0000256" key="6">
    <source>
        <dbReference type="ARBA" id="ARBA00022519"/>
    </source>
</evidence>
<dbReference type="GO" id="GO:0042918">
    <property type="term" value="P:alkanesulfonate transmembrane transport"/>
    <property type="evidence" value="ECO:0007669"/>
    <property type="project" value="UniProtKB-ARBA"/>
</dbReference>
<comment type="function">
    <text evidence="11">Probably part of an ABC transporter complex. Probably responsible for the translocation of the substrate across the membrane.</text>
</comment>
<dbReference type="AlphaFoldDB" id="A0A0N0MBM4"/>
<dbReference type="GO" id="GO:0006811">
    <property type="term" value="P:monoatomic ion transport"/>
    <property type="evidence" value="ECO:0007669"/>
    <property type="project" value="UniProtKB-KW"/>
</dbReference>
<evidence type="ECO:0000256" key="2">
    <source>
        <dbReference type="ARBA" id="ARBA00004651"/>
    </source>
</evidence>
<evidence type="ECO:0000256" key="1">
    <source>
        <dbReference type="ARBA" id="ARBA00004533"/>
    </source>
</evidence>
<feature type="transmembrane region" description="Helical" evidence="12">
    <location>
        <begin position="94"/>
        <end position="115"/>
    </location>
</feature>
<evidence type="ECO:0000256" key="7">
    <source>
        <dbReference type="ARBA" id="ARBA00022692"/>
    </source>
</evidence>
<dbReference type="GO" id="GO:0005886">
    <property type="term" value="C:plasma membrane"/>
    <property type="evidence" value="ECO:0007669"/>
    <property type="project" value="UniProtKB-SubCell"/>
</dbReference>
<feature type="transmembrane region" description="Helical" evidence="12">
    <location>
        <begin position="243"/>
        <end position="262"/>
    </location>
</feature>
<keyword evidence="6" id="KW-0997">Cell inner membrane</keyword>
<evidence type="ECO:0000259" key="13">
    <source>
        <dbReference type="PROSITE" id="PS50928"/>
    </source>
</evidence>
<keyword evidence="7 12" id="KW-0812">Transmembrane</keyword>
<dbReference type="InterPro" id="IPR005889">
    <property type="entry name" value="NtrB"/>
</dbReference>
<protein>
    <submittedName>
        <fullName evidence="14">Nitrate ABC transporter permease</fullName>
    </submittedName>
</protein>
<evidence type="ECO:0000256" key="10">
    <source>
        <dbReference type="ARBA" id="ARBA00023136"/>
    </source>
</evidence>
<evidence type="ECO:0000256" key="3">
    <source>
        <dbReference type="ARBA" id="ARBA00009306"/>
    </source>
</evidence>
<keyword evidence="4 12" id="KW-0813">Transport</keyword>
<dbReference type="FunFam" id="1.10.3720.10:FF:000003">
    <property type="entry name" value="Aliphatic sulfonate ABC transporter permease"/>
    <property type="match status" value="1"/>
</dbReference>
<accession>A0A0N0MBM4</accession>
<feature type="domain" description="ABC transmembrane type-1" evidence="13">
    <location>
        <begin position="86"/>
        <end position="267"/>
    </location>
</feature>
<evidence type="ECO:0000256" key="5">
    <source>
        <dbReference type="ARBA" id="ARBA00022475"/>
    </source>
</evidence>
<reference evidence="14 15" key="1">
    <citation type="submission" date="2015-07" db="EMBL/GenBank/DDBJ databases">
        <title>Whole genome sequencing of Bosea vaviloviae isolated from cave pool.</title>
        <authorList>
            <person name="Tan N.E.H."/>
            <person name="Lee Y.P."/>
            <person name="Gan H.M."/>
            <person name="Barton H."/>
            <person name="Savka M.A."/>
        </authorList>
    </citation>
    <scope>NUCLEOTIDE SEQUENCE [LARGE SCALE GENOMIC DNA]</scope>
    <source>
        <strain evidence="14 15">SD260</strain>
    </source>
</reference>
<evidence type="ECO:0000313" key="14">
    <source>
        <dbReference type="EMBL" id="KPH81114.1"/>
    </source>
</evidence>
<keyword evidence="9" id="KW-0406">Ion transport</keyword>
<evidence type="ECO:0000256" key="4">
    <source>
        <dbReference type="ARBA" id="ARBA00022448"/>
    </source>
</evidence>
<dbReference type="PANTHER" id="PTHR30151:SF7">
    <property type="entry name" value="NITRATE IMPORT PERMEASE PROTEIN NRTB"/>
    <property type="match status" value="1"/>
</dbReference>
<dbReference type="EMBL" id="LGSZ01000032">
    <property type="protein sequence ID" value="KPH81114.1"/>
    <property type="molecule type" value="Genomic_DNA"/>
</dbReference>
<comment type="caution">
    <text evidence="14">The sequence shown here is derived from an EMBL/GenBank/DDBJ whole genome shotgun (WGS) entry which is preliminary data.</text>
</comment>
<evidence type="ECO:0000313" key="15">
    <source>
        <dbReference type="Proteomes" id="UP000037822"/>
    </source>
</evidence>
<dbReference type="PANTHER" id="PTHR30151">
    <property type="entry name" value="ALKANE SULFONATE ABC TRANSPORTER-RELATED, MEMBRANE SUBUNIT"/>
    <property type="match status" value="1"/>
</dbReference>
<gene>
    <name evidence="14" type="ORF">AE618_10020</name>
</gene>
<organism evidence="14 15">
    <name type="scientific">Bosea vaviloviae</name>
    <dbReference type="NCBI Taxonomy" id="1526658"/>
    <lineage>
        <taxon>Bacteria</taxon>
        <taxon>Pseudomonadati</taxon>
        <taxon>Pseudomonadota</taxon>
        <taxon>Alphaproteobacteria</taxon>
        <taxon>Hyphomicrobiales</taxon>
        <taxon>Boseaceae</taxon>
        <taxon>Bosea</taxon>
    </lineage>
</organism>
<feature type="transmembrane region" description="Helical" evidence="12">
    <location>
        <begin position="214"/>
        <end position="237"/>
    </location>
</feature>
<dbReference type="Gene3D" id="1.10.3720.10">
    <property type="entry name" value="MetI-like"/>
    <property type="match status" value="1"/>
</dbReference>
<dbReference type="NCBIfam" id="TIGR01183">
    <property type="entry name" value="ntrB"/>
    <property type="match status" value="1"/>
</dbReference>
<dbReference type="InterPro" id="IPR000515">
    <property type="entry name" value="MetI-like"/>
</dbReference>
<keyword evidence="10 12" id="KW-0472">Membrane</keyword>
<name>A0A0N0MBM4_9HYPH</name>
<evidence type="ECO:0000256" key="8">
    <source>
        <dbReference type="ARBA" id="ARBA00022989"/>
    </source>
</evidence>
<dbReference type="Proteomes" id="UP000037822">
    <property type="component" value="Unassembled WGS sequence"/>
</dbReference>
<evidence type="ECO:0000256" key="9">
    <source>
        <dbReference type="ARBA" id="ARBA00023065"/>
    </source>
</evidence>
<dbReference type="GO" id="GO:0015112">
    <property type="term" value="F:nitrate transmembrane transporter activity"/>
    <property type="evidence" value="ECO:0007669"/>
    <property type="project" value="InterPro"/>
</dbReference>
<comment type="similarity">
    <text evidence="3 12">Belongs to the binding-protein-dependent transport system permease family.</text>
</comment>
<keyword evidence="5" id="KW-1003">Cell membrane</keyword>
<feature type="transmembrane region" description="Helical" evidence="12">
    <location>
        <begin position="150"/>
        <end position="174"/>
    </location>
</feature>
<proteinExistence type="inferred from homology"/>
<dbReference type="InterPro" id="IPR035906">
    <property type="entry name" value="MetI-like_sf"/>
</dbReference>
<evidence type="ECO:0000256" key="11">
    <source>
        <dbReference type="ARBA" id="ARBA00056719"/>
    </source>
</evidence>
<dbReference type="PROSITE" id="PS50928">
    <property type="entry name" value="ABC_TM1"/>
    <property type="match status" value="1"/>
</dbReference>